<keyword evidence="2" id="KW-1185">Reference proteome</keyword>
<evidence type="ECO:0000313" key="1">
    <source>
        <dbReference type="EMBL" id="OAT86687.1"/>
    </source>
</evidence>
<comment type="caution">
    <text evidence="1">The sequence shown here is derived from an EMBL/GenBank/DDBJ whole genome shotgun (WGS) entry which is preliminary data.</text>
</comment>
<dbReference type="AlphaFoldDB" id="A0A1B7LJD9"/>
<gene>
    <name evidence="1" type="ORF">A6M21_02370</name>
</gene>
<dbReference type="EMBL" id="LYVF01000009">
    <property type="protein sequence ID" value="OAT86687.1"/>
    <property type="molecule type" value="Genomic_DNA"/>
</dbReference>
<accession>A0A1B7LJD9</accession>
<sequence length="101" mass="11526">MDNLICAACGREMSIYEGVLSWRRDGGVLSGFTITHRDDIPAGHNAFREVFRVASVNGYMAFVQYLLTRWGEGYVLDHSLRCTMEQLSEHIHERLVHLLGE</sequence>
<dbReference type="Proteomes" id="UP000078532">
    <property type="component" value="Unassembled WGS sequence"/>
</dbReference>
<dbReference type="STRING" id="1838280.A6M21_02370"/>
<reference evidence="1 2" key="1">
    <citation type="submission" date="2016-04" db="EMBL/GenBank/DDBJ databases">
        <authorList>
            <person name="Evans L.H."/>
            <person name="Alamgir A."/>
            <person name="Owens N."/>
            <person name="Weber N.D."/>
            <person name="Virtaneva K."/>
            <person name="Barbian K."/>
            <person name="Babar A."/>
            <person name="Rosenke K."/>
        </authorList>
    </citation>
    <scope>NUCLEOTIDE SEQUENCE [LARGE SCALE GENOMIC DNA]</scope>
    <source>
        <strain evidence="1 2">LMa1</strain>
    </source>
</reference>
<dbReference type="OrthoDB" id="1808111at2"/>
<name>A0A1B7LJD9_9FIRM</name>
<evidence type="ECO:0000313" key="2">
    <source>
        <dbReference type="Proteomes" id="UP000078532"/>
    </source>
</evidence>
<dbReference type="RefSeq" id="WP_066666004.1">
    <property type="nucleotide sequence ID" value="NZ_LYVF01000009.1"/>
</dbReference>
<organism evidence="1 2">
    <name type="scientific">Desulfotomaculum copahuensis</name>
    <dbReference type="NCBI Taxonomy" id="1838280"/>
    <lineage>
        <taxon>Bacteria</taxon>
        <taxon>Bacillati</taxon>
        <taxon>Bacillota</taxon>
        <taxon>Clostridia</taxon>
        <taxon>Eubacteriales</taxon>
        <taxon>Desulfotomaculaceae</taxon>
        <taxon>Desulfotomaculum</taxon>
    </lineage>
</organism>
<protein>
    <submittedName>
        <fullName evidence="1">Uncharacterized protein</fullName>
    </submittedName>
</protein>
<proteinExistence type="predicted"/>